<dbReference type="EMBL" id="VSSQ01000985">
    <property type="protein sequence ID" value="MPM03838.1"/>
    <property type="molecule type" value="Genomic_DNA"/>
</dbReference>
<organism evidence="1">
    <name type="scientific">bioreactor metagenome</name>
    <dbReference type="NCBI Taxonomy" id="1076179"/>
    <lineage>
        <taxon>unclassified sequences</taxon>
        <taxon>metagenomes</taxon>
        <taxon>ecological metagenomes</taxon>
    </lineage>
</organism>
<sequence length="34" mass="3958">MLTEVWTGCVGLEWKTIVQQSYLCYNVLHEEGVQ</sequence>
<protein>
    <submittedName>
        <fullName evidence="1">Uncharacterized protein</fullName>
    </submittedName>
</protein>
<reference evidence="1" key="1">
    <citation type="submission" date="2019-08" db="EMBL/GenBank/DDBJ databases">
        <authorList>
            <person name="Kucharzyk K."/>
            <person name="Murdoch R.W."/>
            <person name="Higgins S."/>
            <person name="Loffler F."/>
        </authorList>
    </citation>
    <scope>NUCLEOTIDE SEQUENCE</scope>
</reference>
<comment type="caution">
    <text evidence="1">The sequence shown here is derived from an EMBL/GenBank/DDBJ whole genome shotgun (WGS) entry which is preliminary data.</text>
</comment>
<name>A0A644WK27_9ZZZZ</name>
<proteinExistence type="predicted"/>
<gene>
    <name evidence="1" type="ORF">SDC9_50105</name>
</gene>
<dbReference type="AlphaFoldDB" id="A0A644WK27"/>
<accession>A0A644WK27</accession>
<evidence type="ECO:0000313" key="1">
    <source>
        <dbReference type="EMBL" id="MPM03838.1"/>
    </source>
</evidence>